<dbReference type="InterPro" id="IPR011989">
    <property type="entry name" value="ARM-like"/>
</dbReference>
<organism evidence="2 3">
    <name type="scientific">Geodia barretti</name>
    <name type="common">Barrett's horny sponge</name>
    <dbReference type="NCBI Taxonomy" id="519541"/>
    <lineage>
        <taxon>Eukaryota</taxon>
        <taxon>Metazoa</taxon>
        <taxon>Porifera</taxon>
        <taxon>Demospongiae</taxon>
        <taxon>Heteroscleromorpha</taxon>
        <taxon>Tetractinellida</taxon>
        <taxon>Astrophorina</taxon>
        <taxon>Geodiidae</taxon>
        <taxon>Geodia</taxon>
    </lineage>
</organism>
<dbReference type="AlphaFoldDB" id="A0AA35RTZ9"/>
<dbReference type="InterPro" id="IPR042462">
    <property type="entry name" value="ARMC7"/>
</dbReference>
<evidence type="ECO:0000313" key="3">
    <source>
        <dbReference type="Proteomes" id="UP001174909"/>
    </source>
</evidence>
<comment type="caution">
    <text evidence="2">The sequence shown here is derived from an EMBL/GenBank/DDBJ whole genome shotgun (WGS) entry which is preliminary data.</text>
</comment>
<name>A0AA35RTZ9_GEOBA</name>
<dbReference type="PANTHER" id="PTHR46263">
    <property type="entry name" value="ARMADILLO REPEAT-CONTAINING PROTEIN 7"/>
    <property type="match status" value="1"/>
</dbReference>
<protein>
    <submittedName>
        <fullName evidence="2">Armadillo repeat-containing protein 7</fullName>
    </submittedName>
</protein>
<proteinExistence type="predicted"/>
<keyword evidence="3" id="KW-1185">Reference proteome</keyword>
<dbReference type="InterPro" id="IPR016024">
    <property type="entry name" value="ARM-type_fold"/>
</dbReference>
<feature type="region of interest" description="Disordered" evidence="1">
    <location>
        <begin position="116"/>
        <end position="183"/>
    </location>
</feature>
<evidence type="ECO:0000256" key="1">
    <source>
        <dbReference type="SAM" id="MobiDB-lite"/>
    </source>
</evidence>
<sequence>MVDVIAEDKDEQMVEFAMGGICNCCLDRQNMAYLLENDCIQFTVKCLSSSNEETVLSAITTLIYISTPDSKKAITADSIVDLMKRFSVSSSKRLSNLATVFLEDVCCLMVEPPPKKMRVETSDDEVDTEKGKEEEGKAKVVEEEGNVEGEKEGEKESEKKEVEGDGSKHAAEESGEKREQKKE</sequence>
<dbReference type="EMBL" id="CASHTH010001649">
    <property type="protein sequence ID" value="CAI8017698.1"/>
    <property type="molecule type" value="Genomic_DNA"/>
</dbReference>
<dbReference type="SUPFAM" id="SSF48371">
    <property type="entry name" value="ARM repeat"/>
    <property type="match status" value="1"/>
</dbReference>
<dbReference type="PANTHER" id="PTHR46263:SF1">
    <property type="entry name" value="ARMADILLO REPEAT-CONTAINING PROTEIN 7"/>
    <property type="match status" value="1"/>
</dbReference>
<evidence type="ECO:0000313" key="2">
    <source>
        <dbReference type="EMBL" id="CAI8017698.1"/>
    </source>
</evidence>
<dbReference type="Proteomes" id="UP001174909">
    <property type="component" value="Unassembled WGS sequence"/>
</dbReference>
<feature type="compositionally biased region" description="Basic and acidic residues" evidence="1">
    <location>
        <begin position="128"/>
        <end position="183"/>
    </location>
</feature>
<reference evidence="2" key="1">
    <citation type="submission" date="2023-03" db="EMBL/GenBank/DDBJ databases">
        <authorList>
            <person name="Steffen K."/>
            <person name="Cardenas P."/>
        </authorList>
    </citation>
    <scope>NUCLEOTIDE SEQUENCE</scope>
</reference>
<gene>
    <name evidence="2" type="ORF">GBAR_LOCUS10704</name>
</gene>
<dbReference type="Gene3D" id="1.25.10.10">
    <property type="entry name" value="Leucine-rich Repeat Variant"/>
    <property type="match status" value="1"/>
</dbReference>
<accession>A0AA35RTZ9</accession>